<comment type="catalytic activity">
    <reaction evidence="14 15 17">
        <text>guanosine(37) in tRNA + S-adenosyl-L-methionine = N(1)-methylguanosine(37) in tRNA + S-adenosyl-L-homocysteine + H(+)</text>
        <dbReference type="Rhea" id="RHEA:36899"/>
        <dbReference type="Rhea" id="RHEA-COMP:10145"/>
        <dbReference type="Rhea" id="RHEA-COMP:10147"/>
        <dbReference type="ChEBI" id="CHEBI:15378"/>
        <dbReference type="ChEBI" id="CHEBI:57856"/>
        <dbReference type="ChEBI" id="CHEBI:59789"/>
        <dbReference type="ChEBI" id="CHEBI:73542"/>
        <dbReference type="ChEBI" id="CHEBI:74269"/>
        <dbReference type="EC" id="2.1.1.228"/>
    </reaction>
</comment>
<gene>
    <name evidence="15" type="primary">trmD</name>
    <name evidence="19" type="ORF">JMUB3935_1755</name>
</gene>
<dbReference type="FunFam" id="3.40.1280.10:FF:000001">
    <property type="entry name" value="tRNA (guanine-N(1)-)-methyltransferase"/>
    <property type="match status" value="1"/>
</dbReference>
<feature type="binding site" evidence="15 16">
    <location>
        <begin position="140"/>
        <end position="145"/>
    </location>
    <ligand>
        <name>S-adenosyl-L-methionine</name>
        <dbReference type="ChEBI" id="CHEBI:59789"/>
    </ligand>
</feature>
<evidence type="ECO:0000256" key="4">
    <source>
        <dbReference type="ARBA" id="ARBA00011738"/>
    </source>
</evidence>
<evidence type="ECO:0000256" key="12">
    <source>
        <dbReference type="ARBA" id="ARBA00029736"/>
    </source>
</evidence>
<dbReference type="EMBL" id="AP019840">
    <property type="protein sequence ID" value="BBM52775.1"/>
    <property type="molecule type" value="Genomic_DNA"/>
</dbReference>
<dbReference type="GO" id="GO:0005829">
    <property type="term" value="C:cytosol"/>
    <property type="evidence" value="ECO:0007669"/>
    <property type="project" value="TreeGrafter"/>
</dbReference>
<dbReference type="HAMAP" id="MF_00605">
    <property type="entry name" value="TrmD"/>
    <property type="match status" value="1"/>
</dbReference>
<dbReference type="Pfam" id="PF01746">
    <property type="entry name" value="tRNA_m1G_MT"/>
    <property type="match status" value="1"/>
</dbReference>
<evidence type="ECO:0000256" key="5">
    <source>
        <dbReference type="ARBA" id="ARBA00012807"/>
    </source>
</evidence>
<dbReference type="SUPFAM" id="SSF75217">
    <property type="entry name" value="alpha/beta knot"/>
    <property type="match status" value="1"/>
</dbReference>
<dbReference type="InterPro" id="IPR023148">
    <property type="entry name" value="tRNA_m1G_MeTrfase_C_sf"/>
</dbReference>
<dbReference type="RefSeq" id="WP_146997057.1">
    <property type="nucleotide sequence ID" value="NZ_AP019840.1"/>
</dbReference>
<evidence type="ECO:0000256" key="9">
    <source>
        <dbReference type="ARBA" id="ARBA00022679"/>
    </source>
</evidence>
<organism evidence="19 20">
    <name type="scientific">Leptotrichia trevisanii</name>
    <dbReference type="NCBI Taxonomy" id="109328"/>
    <lineage>
        <taxon>Bacteria</taxon>
        <taxon>Fusobacteriati</taxon>
        <taxon>Fusobacteriota</taxon>
        <taxon>Fusobacteriia</taxon>
        <taxon>Fusobacteriales</taxon>
        <taxon>Leptotrichiaceae</taxon>
        <taxon>Leptotrichia</taxon>
    </lineage>
</organism>
<evidence type="ECO:0000256" key="13">
    <source>
        <dbReference type="ARBA" id="ARBA00033392"/>
    </source>
</evidence>
<dbReference type="InterPro" id="IPR029026">
    <property type="entry name" value="tRNA_m1G_MTases_N"/>
</dbReference>
<dbReference type="GO" id="GO:0052906">
    <property type="term" value="F:tRNA (guanine(37)-N1)-methyltransferase activity"/>
    <property type="evidence" value="ECO:0007669"/>
    <property type="project" value="UniProtKB-UniRule"/>
</dbReference>
<evidence type="ECO:0000256" key="6">
    <source>
        <dbReference type="ARBA" id="ARBA00014679"/>
    </source>
</evidence>
<evidence type="ECO:0000256" key="3">
    <source>
        <dbReference type="ARBA" id="ARBA00007630"/>
    </source>
</evidence>
<protein>
    <recommendedName>
        <fullName evidence="6 15">tRNA (guanine-N(1)-)-methyltransferase</fullName>
        <ecNumber evidence="5 15">2.1.1.228</ecNumber>
    </recommendedName>
    <alternativeName>
        <fullName evidence="12 15">M1G-methyltransferase</fullName>
    </alternativeName>
    <alternativeName>
        <fullName evidence="13 15">tRNA [GM37] methyltransferase</fullName>
    </alternativeName>
</protein>
<dbReference type="Gene3D" id="1.10.1270.20">
    <property type="entry name" value="tRNA(m1g37)methyltransferase, domain 2"/>
    <property type="match status" value="1"/>
</dbReference>
<evidence type="ECO:0000256" key="15">
    <source>
        <dbReference type="HAMAP-Rule" id="MF_00605"/>
    </source>
</evidence>
<dbReference type="GO" id="GO:0002939">
    <property type="term" value="P:tRNA N1-guanine methylation"/>
    <property type="evidence" value="ECO:0007669"/>
    <property type="project" value="TreeGrafter"/>
</dbReference>
<evidence type="ECO:0000256" key="8">
    <source>
        <dbReference type="ARBA" id="ARBA00022603"/>
    </source>
</evidence>
<sequence>MKFNVLTLFPELFEQYLSQTILKRASDKDIIDFNIVNIRDYARNKHSQMDDIPFGGGAGMVLKPEAYWNFFYENYEFYNNENNENSKKPYVIFLSPQGKQLTHNKVTELSEKDEIVLISGRYEGLDQRVIDKFVDEEISIGDYVLSSGDLPSLVIMDSVIRIKEGVIKKESFETDSFYNGLLGFPQYTRPVEIDGYTVPEVLRSGNHAKIDEYRQFHSIEKTMKNRMDLFEKKLENIDEDLEFKKVYKKYLKKKDI</sequence>
<comment type="similarity">
    <text evidence="3 15 17">Belongs to the RNA methyltransferase TrmD family.</text>
</comment>
<comment type="subcellular location">
    <subcellularLocation>
        <location evidence="2 15 17">Cytoplasm</location>
    </subcellularLocation>
</comment>
<dbReference type="EC" id="2.1.1.228" evidence="5 15"/>
<feature type="domain" description="tRNA methyltransferase TRMD/TRM10-type" evidence="18">
    <location>
        <begin position="1"/>
        <end position="232"/>
    </location>
</feature>
<evidence type="ECO:0000256" key="7">
    <source>
        <dbReference type="ARBA" id="ARBA00022490"/>
    </source>
</evidence>
<evidence type="ECO:0000259" key="18">
    <source>
        <dbReference type="Pfam" id="PF01746"/>
    </source>
</evidence>
<reference evidence="19 20" key="1">
    <citation type="submission" date="2019-07" db="EMBL/GenBank/DDBJ databases">
        <title>Complete Genome Sequence of Leptotrichia trevisanii Strain JMUB3935.</title>
        <authorList>
            <person name="Watanabe S."/>
            <person name="Cui L."/>
        </authorList>
    </citation>
    <scope>NUCLEOTIDE SEQUENCE [LARGE SCALE GENOMIC DNA]</scope>
    <source>
        <strain evidence="19 20">JMUB3935</strain>
    </source>
</reference>
<keyword evidence="9 15" id="KW-0808">Transferase</keyword>
<dbReference type="NCBIfam" id="NF000648">
    <property type="entry name" value="PRK00026.1"/>
    <property type="match status" value="1"/>
</dbReference>
<dbReference type="InterPro" id="IPR002649">
    <property type="entry name" value="tRNA_m1G_MeTrfase_TrmD"/>
</dbReference>
<dbReference type="PIRSF" id="PIRSF000386">
    <property type="entry name" value="tRNA_mtase"/>
    <property type="match status" value="1"/>
</dbReference>
<evidence type="ECO:0000313" key="19">
    <source>
        <dbReference type="EMBL" id="BBM52775.1"/>
    </source>
</evidence>
<accession>A0A510KSR3</accession>
<evidence type="ECO:0000256" key="17">
    <source>
        <dbReference type="RuleBase" id="RU003464"/>
    </source>
</evidence>
<feature type="binding site" evidence="15 16">
    <location>
        <position position="120"/>
    </location>
    <ligand>
        <name>S-adenosyl-L-methionine</name>
        <dbReference type="ChEBI" id="CHEBI:59789"/>
    </ligand>
</feature>
<dbReference type="PANTHER" id="PTHR46417">
    <property type="entry name" value="TRNA (GUANINE-N(1)-)-METHYLTRANSFERASE"/>
    <property type="match status" value="1"/>
</dbReference>
<dbReference type="STRING" id="1122173.GCA_000482505_01071"/>
<keyword evidence="7 15" id="KW-0963">Cytoplasm</keyword>
<keyword evidence="8 15" id="KW-0489">Methyltransferase</keyword>
<evidence type="ECO:0000256" key="10">
    <source>
        <dbReference type="ARBA" id="ARBA00022691"/>
    </source>
</evidence>
<evidence type="ECO:0000313" key="20">
    <source>
        <dbReference type="Proteomes" id="UP000321378"/>
    </source>
</evidence>
<dbReference type="NCBIfam" id="TIGR00088">
    <property type="entry name" value="trmD"/>
    <property type="match status" value="1"/>
</dbReference>
<evidence type="ECO:0000256" key="11">
    <source>
        <dbReference type="ARBA" id="ARBA00022694"/>
    </source>
</evidence>
<dbReference type="InterPro" id="IPR029028">
    <property type="entry name" value="Alpha/beta_knot_MTases"/>
</dbReference>
<dbReference type="PANTHER" id="PTHR46417:SF1">
    <property type="entry name" value="TRNA (GUANINE-N(1)-)-METHYLTRANSFERASE"/>
    <property type="match status" value="1"/>
</dbReference>
<dbReference type="AlphaFoldDB" id="A0A510KSR3"/>
<dbReference type="Gene3D" id="3.40.1280.10">
    <property type="match status" value="1"/>
</dbReference>
<name>A0A510KSR3_9FUSO</name>
<comment type="subunit">
    <text evidence="4 15 17">Homodimer.</text>
</comment>
<evidence type="ECO:0000256" key="14">
    <source>
        <dbReference type="ARBA" id="ARBA00047783"/>
    </source>
</evidence>
<evidence type="ECO:0000256" key="16">
    <source>
        <dbReference type="PIRSR" id="PIRSR000386-1"/>
    </source>
</evidence>
<evidence type="ECO:0000256" key="1">
    <source>
        <dbReference type="ARBA" id="ARBA00002634"/>
    </source>
</evidence>
<comment type="function">
    <text evidence="1 15 17">Specifically methylates guanosine-37 in various tRNAs.</text>
</comment>
<keyword evidence="10 15" id="KW-0949">S-adenosyl-L-methionine</keyword>
<dbReference type="Proteomes" id="UP000321378">
    <property type="component" value="Chromosome"/>
</dbReference>
<dbReference type="CDD" id="cd18080">
    <property type="entry name" value="TrmD-like"/>
    <property type="match status" value="1"/>
</dbReference>
<evidence type="ECO:0000256" key="2">
    <source>
        <dbReference type="ARBA" id="ARBA00004496"/>
    </source>
</evidence>
<keyword evidence="11 15" id="KW-0819">tRNA processing</keyword>
<proteinExistence type="inferred from homology"/>
<dbReference type="InterPro" id="IPR016009">
    <property type="entry name" value="tRNA_MeTrfase_TRMD/TRM10"/>
</dbReference>